<feature type="transmembrane region" description="Helical" evidence="2">
    <location>
        <begin position="16"/>
        <end position="38"/>
    </location>
</feature>
<dbReference type="RefSeq" id="WP_396685959.1">
    <property type="nucleotide sequence ID" value="NZ_JBIRPU010000051.1"/>
</dbReference>
<keyword evidence="2" id="KW-1133">Transmembrane helix</keyword>
<dbReference type="EMBL" id="JBIRPU010000051">
    <property type="protein sequence ID" value="MFI0797184.1"/>
    <property type="molecule type" value="Genomic_DNA"/>
</dbReference>
<feature type="region of interest" description="Disordered" evidence="1">
    <location>
        <begin position="105"/>
        <end position="132"/>
    </location>
</feature>
<protein>
    <recommendedName>
        <fullName evidence="5">PASTA domain-containing protein</fullName>
    </recommendedName>
</protein>
<keyword evidence="4" id="KW-1185">Reference proteome</keyword>
<evidence type="ECO:0008006" key="5">
    <source>
        <dbReference type="Google" id="ProtNLM"/>
    </source>
</evidence>
<keyword evidence="2" id="KW-0812">Transmembrane</keyword>
<gene>
    <name evidence="3" type="ORF">ACH4OY_31585</name>
</gene>
<evidence type="ECO:0000256" key="2">
    <source>
        <dbReference type="SAM" id="Phobius"/>
    </source>
</evidence>
<keyword evidence="2" id="KW-0472">Membrane</keyword>
<name>A0ABW7SWL0_9ACTN</name>
<organism evidence="3 4">
    <name type="scientific">Micromonospora rubida</name>
    <dbReference type="NCBI Taxonomy" id="2697657"/>
    <lineage>
        <taxon>Bacteria</taxon>
        <taxon>Bacillati</taxon>
        <taxon>Actinomycetota</taxon>
        <taxon>Actinomycetes</taxon>
        <taxon>Micromonosporales</taxon>
        <taxon>Micromonosporaceae</taxon>
        <taxon>Micromonospora</taxon>
    </lineage>
</organism>
<evidence type="ECO:0000313" key="3">
    <source>
        <dbReference type="EMBL" id="MFI0797184.1"/>
    </source>
</evidence>
<accession>A0ABW7SWL0</accession>
<dbReference type="Proteomes" id="UP001611075">
    <property type="component" value="Unassembled WGS sequence"/>
</dbReference>
<sequence length="159" mass="16088">MTFDDGVVTGWNWAKVLGWIGVGVALGGLAVFLTVVGLNDADKYASVFALFVGVTALSATVYGIVSGRPAPAPPSPPVAGAQRVEGLGAGHDVDVVDAVRGNLRMGNTPPSVTPPPATPGPLQTSGPPVVPGEQVARDIRAKGSIRIIRGVDGDVDIDS</sequence>
<evidence type="ECO:0000313" key="4">
    <source>
        <dbReference type="Proteomes" id="UP001611075"/>
    </source>
</evidence>
<comment type="caution">
    <text evidence="3">The sequence shown here is derived from an EMBL/GenBank/DDBJ whole genome shotgun (WGS) entry which is preliminary data.</text>
</comment>
<reference evidence="3 4" key="1">
    <citation type="submission" date="2024-10" db="EMBL/GenBank/DDBJ databases">
        <title>The Natural Products Discovery Center: Release of the First 8490 Sequenced Strains for Exploring Actinobacteria Biosynthetic Diversity.</title>
        <authorList>
            <person name="Kalkreuter E."/>
            <person name="Kautsar S.A."/>
            <person name="Yang D."/>
            <person name="Bader C.D."/>
            <person name="Teijaro C.N."/>
            <person name="Fluegel L."/>
            <person name="Davis C.M."/>
            <person name="Simpson J.R."/>
            <person name="Lauterbach L."/>
            <person name="Steele A.D."/>
            <person name="Gui C."/>
            <person name="Meng S."/>
            <person name="Li G."/>
            <person name="Viehrig K."/>
            <person name="Ye F."/>
            <person name="Su P."/>
            <person name="Kiefer A.F."/>
            <person name="Nichols A."/>
            <person name="Cepeda A.J."/>
            <person name="Yan W."/>
            <person name="Fan B."/>
            <person name="Jiang Y."/>
            <person name="Adhikari A."/>
            <person name="Zheng C.-J."/>
            <person name="Schuster L."/>
            <person name="Cowan T.M."/>
            <person name="Smanski M.J."/>
            <person name="Chevrette M.G."/>
            <person name="De Carvalho L.P.S."/>
            <person name="Shen B."/>
        </authorList>
    </citation>
    <scope>NUCLEOTIDE SEQUENCE [LARGE SCALE GENOMIC DNA]</scope>
    <source>
        <strain evidence="3 4">NPDC021253</strain>
    </source>
</reference>
<feature type="transmembrane region" description="Helical" evidence="2">
    <location>
        <begin position="45"/>
        <end position="65"/>
    </location>
</feature>
<evidence type="ECO:0000256" key="1">
    <source>
        <dbReference type="SAM" id="MobiDB-lite"/>
    </source>
</evidence>
<proteinExistence type="predicted"/>